<dbReference type="EMBL" id="JAZDUF010000004">
    <property type="protein sequence ID" value="MEE3851599.1"/>
    <property type="molecule type" value="Genomic_DNA"/>
</dbReference>
<sequence>MSIDPEARRAQLVESAYRIADDVLFPAAAEVDRTGSIPDSHWTAIADAGLFGIAAPVESGGPGLELYQVLEIQEVMASGCLPTVFTWLQHHGVVISLAGTPNALLRDELLAPTMTGELRAGVAYAGAVPTPPRMRATRVDGGWRLNGYAPFVSGWGVIDLLQISARDVDSDDVIAAILPVDQPSPEIAMTPLHLGVADATRTVALAVDDLVVPDDRIVSRVGHADFFATQNIGLRINGTLPLGLVRRCTAILDEIGHSTAARGLRERGSAVRVRLDAAITDHDALIDARAAGAQLAVDAAAALIAADGGRGLLRGAHPERLAREAMFTLVAASRPQLKDLLVERFSARPDAHTP</sequence>
<dbReference type="EC" id="1.-.-.-" evidence="2"/>
<protein>
    <submittedName>
        <fullName evidence="2">Acyl-CoA dehydrogenase family protein</fullName>
        <ecNumber evidence="2">1.-.-.-</ecNumber>
    </submittedName>
</protein>
<organism evidence="2 3">
    <name type="scientific">Gordonia sesuvii</name>
    <dbReference type="NCBI Taxonomy" id="3116777"/>
    <lineage>
        <taxon>Bacteria</taxon>
        <taxon>Bacillati</taxon>
        <taxon>Actinomycetota</taxon>
        <taxon>Actinomycetes</taxon>
        <taxon>Mycobacteriales</taxon>
        <taxon>Gordoniaceae</taxon>
        <taxon>Gordonia</taxon>
    </lineage>
</organism>
<dbReference type="InterPro" id="IPR046373">
    <property type="entry name" value="Acyl-CoA_Oxase/DH_mid-dom_sf"/>
</dbReference>
<evidence type="ECO:0000259" key="1">
    <source>
        <dbReference type="Pfam" id="PF02771"/>
    </source>
</evidence>
<gene>
    <name evidence="2" type="ORF">VZC37_14740</name>
</gene>
<keyword evidence="3" id="KW-1185">Reference proteome</keyword>
<comment type="caution">
    <text evidence="2">The sequence shown here is derived from an EMBL/GenBank/DDBJ whole genome shotgun (WGS) entry which is preliminary data.</text>
</comment>
<dbReference type="Proteomes" id="UP001347146">
    <property type="component" value="Unassembled WGS sequence"/>
</dbReference>
<proteinExistence type="predicted"/>
<dbReference type="SUPFAM" id="SSF56645">
    <property type="entry name" value="Acyl-CoA dehydrogenase NM domain-like"/>
    <property type="match status" value="1"/>
</dbReference>
<evidence type="ECO:0000313" key="3">
    <source>
        <dbReference type="Proteomes" id="UP001347146"/>
    </source>
</evidence>
<dbReference type="PANTHER" id="PTHR43884">
    <property type="entry name" value="ACYL-COA DEHYDROGENASE"/>
    <property type="match status" value="1"/>
</dbReference>
<dbReference type="InterPro" id="IPR037069">
    <property type="entry name" value="AcylCoA_DH/ox_N_sf"/>
</dbReference>
<name>A0ABU7MER2_9ACTN</name>
<dbReference type="Pfam" id="PF02771">
    <property type="entry name" value="Acyl-CoA_dh_N"/>
    <property type="match status" value="1"/>
</dbReference>
<reference evidence="2 3" key="1">
    <citation type="submission" date="2024-01" db="EMBL/GenBank/DDBJ databases">
        <title>Draft genome sequence of Gordonia sp. LSe1-13.</title>
        <authorList>
            <person name="Suphannarot A."/>
            <person name="Mingma R."/>
        </authorList>
    </citation>
    <scope>NUCLEOTIDE SEQUENCE [LARGE SCALE GENOMIC DNA]</scope>
    <source>
        <strain evidence="2 3">LSe1-13</strain>
    </source>
</reference>
<dbReference type="GO" id="GO:0016491">
    <property type="term" value="F:oxidoreductase activity"/>
    <property type="evidence" value="ECO:0007669"/>
    <property type="project" value="UniProtKB-KW"/>
</dbReference>
<dbReference type="InterPro" id="IPR009100">
    <property type="entry name" value="AcylCoA_DH/oxidase_NM_dom_sf"/>
</dbReference>
<evidence type="ECO:0000313" key="2">
    <source>
        <dbReference type="EMBL" id="MEE3851599.1"/>
    </source>
</evidence>
<accession>A0ABU7MER2</accession>
<dbReference type="InterPro" id="IPR013786">
    <property type="entry name" value="AcylCoA_DH/ox_N"/>
</dbReference>
<dbReference type="Gene3D" id="1.10.540.10">
    <property type="entry name" value="Acyl-CoA dehydrogenase/oxidase, N-terminal domain"/>
    <property type="match status" value="1"/>
</dbReference>
<feature type="domain" description="Acyl-CoA dehydrogenase/oxidase N-terminal" evidence="1">
    <location>
        <begin position="10"/>
        <end position="117"/>
    </location>
</feature>
<dbReference type="PIRSF" id="PIRSF016578">
    <property type="entry name" value="HsaA"/>
    <property type="match status" value="1"/>
</dbReference>
<dbReference type="Gene3D" id="2.40.110.10">
    <property type="entry name" value="Butyryl-CoA Dehydrogenase, subunit A, domain 2"/>
    <property type="match status" value="1"/>
</dbReference>
<keyword evidence="2" id="KW-0560">Oxidoreductase</keyword>
<dbReference type="PANTHER" id="PTHR43884:SF12">
    <property type="entry name" value="ISOVALERYL-COA DEHYDROGENASE, MITOCHONDRIAL-RELATED"/>
    <property type="match status" value="1"/>
</dbReference>